<dbReference type="RefSeq" id="WP_068905640.1">
    <property type="nucleotide sequence ID" value="NZ_JBHUIF010000013.1"/>
</dbReference>
<feature type="compositionally biased region" description="Basic and acidic residues" evidence="1">
    <location>
        <begin position="180"/>
        <end position="190"/>
    </location>
</feature>
<evidence type="ECO:0000256" key="1">
    <source>
        <dbReference type="SAM" id="MobiDB-lite"/>
    </source>
</evidence>
<dbReference type="AlphaFoldDB" id="A0A1C3E706"/>
<accession>A0A1C3E706</accession>
<feature type="compositionally biased region" description="Polar residues" evidence="1">
    <location>
        <begin position="1"/>
        <end position="11"/>
    </location>
</feature>
<dbReference type="OrthoDB" id="10002223at2"/>
<proteinExistence type="predicted"/>
<feature type="compositionally biased region" description="Basic and acidic residues" evidence="1">
    <location>
        <begin position="30"/>
        <end position="41"/>
    </location>
</feature>
<feature type="compositionally biased region" description="Low complexity" evidence="1">
    <location>
        <begin position="130"/>
        <end position="142"/>
    </location>
</feature>
<feature type="compositionally biased region" description="Polar residues" evidence="1">
    <location>
        <begin position="191"/>
        <end position="200"/>
    </location>
</feature>
<gene>
    <name evidence="2" type="ORF">A8L45_22765</name>
</gene>
<organism evidence="2 3">
    <name type="scientific">Veronia pacifica</name>
    <dbReference type="NCBI Taxonomy" id="1080227"/>
    <lineage>
        <taxon>Bacteria</taxon>
        <taxon>Pseudomonadati</taxon>
        <taxon>Pseudomonadota</taxon>
        <taxon>Gammaproteobacteria</taxon>
        <taxon>Vibrionales</taxon>
        <taxon>Vibrionaceae</taxon>
        <taxon>Veronia</taxon>
    </lineage>
</organism>
<evidence type="ECO:0000313" key="2">
    <source>
        <dbReference type="EMBL" id="ODA29037.1"/>
    </source>
</evidence>
<dbReference type="EMBL" id="LYBM01000080">
    <property type="protein sequence ID" value="ODA29037.1"/>
    <property type="molecule type" value="Genomic_DNA"/>
</dbReference>
<comment type="caution">
    <text evidence="2">The sequence shown here is derived from an EMBL/GenBank/DDBJ whole genome shotgun (WGS) entry which is preliminary data.</text>
</comment>
<feature type="compositionally biased region" description="Basic and acidic residues" evidence="1">
    <location>
        <begin position="62"/>
        <end position="115"/>
    </location>
</feature>
<reference evidence="2 3" key="1">
    <citation type="submission" date="2016-05" db="EMBL/GenBank/DDBJ databases">
        <title>Genomic Taxonomy of the Vibrionaceae.</title>
        <authorList>
            <person name="Gomez-Gil B."/>
            <person name="Enciso-Ibarra J."/>
        </authorList>
    </citation>
    <scope>NUCLEOTIDE SEQUENCE [LARGE SCALE GENOMIC DNA]</scope>
    <source>
        <strain evidence="2 3">CAIM 1920</strain>
    </source>
</reference>
<feature type="region of interest" description="Disordered" evidence="1">
    <location>
        <begin position="180"/>
        <end position="200"/>
    </location>
</feature>
<sequence>MSDVSVQSKAASVTERNDHRDNVNDEQDNERETSENNKPNRSDNSFLAEEKFNAKAVMNIDRINKKQDELNEKDKSNKYKSEKDNEKPIKESDKTPKSNSMDSKKVGGSESKNIDLQESPVQKIQHKMSNESVLSSSENVASDIKKDDSLAVRKSAYSNVKSQSEAKLNQDISKLRARLTKTEESKRTDSAQDTSTQKPVVTSNTLDKTKFEITDIGNKFPDYNGALALYDDITNTAYIDGKSYDQMSDEARQSLLIHELAHAQQDQTLNDPGKTRRNTESDAQKIEANTLEAINKVEGTNLKPMAVGKDPESDDNLHPAWPAVFAAAGAALARAIPFIIRALGAGARAAAGGAARAASGAARAGSRLANGAVRAGSNTARSATNVARNAGNGARNALNAARNEANAVGRSLRDAAKRAGDKALEGVKKIKPEQALDIVNGVANTVATAYSLAKSGEFLKAAVQLDKGQIPKVFNEALDWANSQSSIGHLPLYRNEEDRKNGPTWGDDYRVGDLTPLTYVQQAFGSALTLSAGTVNSQSTTLASNSKGHAAAFGLNAQAGNLEVRRTQSIYPPRTAIINGKEESVIKIETKLHSVVDITPFLDISGVSAGNSKAGLLNQNKPRGEATGTLLGGPFMEFGTEAAYSFYAKHTLDENGNPKWEYIPETDVNGGVIKDSSGNPKIDPKSWQFNTKIAGTPGVLGILDASGTGSLDEYLSPDEANKVRKALKVGGGGIAFGLIGGSQNFAWDGDKGGAGAAKAVFGAQVGTKAGLGIAALVERFFSRKVPGLSGLLSTAAQAPSDFVSNLSTAAIYDTQVPATSKTTSSSGFLSVAGYAKGESPGSFGGFARNSKSPIGKGGVGSYFKHADGLGWFDVFSATNDKTGENIPLHQENKQLVFGNEKLQEQKSNPIEVSKSDQSQDIDSSVSDITFDDALNHALNRQNFWGTSSLTPAPFYYDGRQRQVLTEKGPDQEIFLASNKFGQQYRFKKVYPDSISNRFYFEDTKTGDKFGQNEGDVFSDSQVKPRKLKRRYYTEEDVNSIKNNFNKVKITTSQPSFSEKDIASENIYPQPIQFNGRRESIYIERVIGSDDTEKRYLAVRNDADRFRYSYQVDNMGNKYFIDEKN</sequence>
<protein>
    <recommendedName>
        <fullName evidence="4">DUF4157 domain-containing protein</fullName>
    </recommendedName>
</protein>
<keyword evidence="3" id="KW-1185">Reference proteome</keyword>
<name>A0A1C3E706_9GAMM</name>
<evidence type="ECO:0008006" key="4">
    <source>
        <dbReference type="Google" id="ProtNLM"/>
    </source>
</evidence>
<dbReference type="Proteomes" id="UP000094936">
    <property type="component" value="Unassembled WGS sequence"/>
</dbReference>
<feature type="region of interest" description="Disordered" evidence="1">
    <location>
        <begin position="1"/>
        <end position="146"/>
    </location>
</feature>
<evidence type="ECO:0000313" key="3">
    <source>
        <dbReference type="Proteomes" id="UP000094936"/>
    </source>
</evidence>